<feature type="region of interest" description="Disordered" evidence="1">
    <location>
        <begin position="378"/>
        <end position="397"/>
    </location>
</feature>
<reference evidence="4" key="1">
    <citation type="journal article" date="2019" name="Int. J. Syst. Evol. Microbiol.">
        <title>The Global Catalogue of Microorganisms (GCM) 10K type strain sequencing project: providing services to taxonomists for standard genome sequencing and annotation.</title>
        <authorList>
            <consortium name="The Broad Institute Genomics Platform"/>
            <consortium name="The Broad Institute Genome Sequencing Center for Infectious Disease"/>
            <person name="Wu L."/>
            <person name="Ma J."/>
        </authorList>
    </citation>
    <scope>NUCLEOTIDE SEQUENCE [LARGE SCALE GENOMIC DNA]</scope>
    <source>
        <strain evidence="4">CCUG 49560</strain>
    </source>
</reference>
<dbReference type="InterPro" id="IPR036188">
    <property type="entry name" value="FAD/NAD-bd_sf"/>
</dbReference>
<dbReference type="Gene3D" id="3.30.9.10">
    <property type="entry name" value="D-Amino Acid Oxidase, subunit A, domain 2"/>
    <property type="match status" value="1"/>
</dbReference>
<dbReference type="GO" id="GO:0004497">
    <property type="term" value="F:monooxygenase activity"/>
    <property type="evidence" value="ECO:0007669"/>
    <property type="project" value="UniProtKB-KW"/>
</dbReference>
<protein>
    <submittedName>
        <fullName evidence="3">FAD-dependent monooxygenase</fullName>
    </submittedName>
</protein>
<dbReference type="InterPro" id="IPR051704">
    <property type="entry name" value="FAD_aromatic-hydroxylase"/>
</dbReference>
<sequence>MNPRILISGAGIAGLTLAHWLAGYGFEPTVVERAPRPRHGGNGVDVRDQAIEVATRMGLMPRVRAARADVVGMAFVDATGRGLARMDLRATGDEVEIMRGDLVALLHEKAQGGVEYLYGDSVRSLGQDGDGVSVTFEQGGPRRFDLVIGADGIHSTVRALAFGPEARFLRHLGHYGAFAEADPALGEDRWVTAYNEPGRMAGVYRSGNHAGAKANFVFHRRDPIAYDQRDIEGHRRILSEAFAGMAWRVPELLAGALADPDLYFDSLAQVRMPSWSSGRVALVGDAACCASPVSGCGARLAMVGAYRLAGELAAAGGDHAIAFRRYEEGFRTAALRMQRVGPNLRLMVPRSGFGAHVRNAIAGSPLLDSLAGMERILSPKDTAPLPDYERGTPSRRP</sequence>
<dbReference type="SUPFAM" id="SSF51905">
    <property type="entry name" value="FAD/NAD(P)-binding domain"/>
    <property type="match status" value="1"/>
</dbReference>
<evidence type="ECO:0000259" key="2">
    <source>
        <dbReference type="Pfam" id="PF01494"/>
    </source>
</evidence>
<evidence type="ECO:0000313" key="4">
    <source>
        <dbReference type="Proteomes" id="UP001595891"/>
    </source>
</evidence>
<comment type="caution">
    <text evidence="3">The sequence shown here is derived from an EMBL/GenBank/DDBJ whole genome shotgun (WGS) entry which is preliminary data.</text>
</comment>
<dbReference type="Pfam" id="PF01494">
    <property type="entry name" value="FAD_binding_3"/>
    <property type="match status" value="1"/>
</dbReference>
<evidence type="ECO:0000256" key="1">
    <source>
        <dbReference type="SAM" id="MobiDB-lite"/>
    </source>
</evidence>
<dbReference type="RefSeq" id="WP_262846731.1">
    <property type="nucleotide sequence ID" value="NZ_JANZYP010000051.1"/>
</dbReference>
<keyword evidence="3" id="KW-0503">Monooxygenase</keyword>
<dbReference type="PRINTS" id="PR00420">
    <property type="entry name" value="RNGMNOXGNASE"/>
</dbReference>
<dbReference type="EMBL" id="JBHSFN010000007">
    <property type="protein sequence ID" value="MFC4587059.1"/>
    <property type="molecule type" value="Genomic_DNA"/>
</dbReference>
<organism evidence="3 4">
    <name type="scientific">Sphaerisporangium corydalis</name>
    <dbReference type="NCBI Taxonomy" id="1441875"/>
    <lineage>
        <taxon>Bacteria</taxon>
        <taxon>Bacillati</taxon>
        <taxon>Actinomycetota</taxon>
        <taxon>Actinomycetes</taxon>
        <taxon>Streptosporangiales</taxon>
        <taxon>Streptosporangiaceae</taxon>
        <taxon>Sphaerisporangium</taxon>
    </lineage>
</organism>
<accession>A0ABV9EDF1</accession>
<name>A0ABV9EDF1_9ACTN</name>
<evidence type="ECO:0000313" key="3">
    <source>
        <dbReference type="EMBL" id="MFC4587059.1"/>
    </source>
</evidence>
<proteinExistence type="predicted"/>
<dbReference type="InterPro" id="IPR002938">
    <property type="entry name" value="FAD-bd"/>
</dbReference>
<dbReference type="Gene3D" id="3.50.50.60">
    <property type="entry name" value="FAD/NAD(P)-binding domain"/>
    <property type="match status" value="1"/>
</dbReference>
<keyword evidence="4" id="KW-1185">Reference proteome</keyword>
<dbReference type="PANTHER" id="PTHR46865">
    <property type="entry name" value="OXIDOREDUCTASE-RELATED"/>
    <property type="match status" value="1"/>
</dbReference>
<feature type="domain" description="FAD-binding" evidence="2">
    <location>
        <begin position="5"/>
        <end position="316"/>
    </location>
</feature>
<feature type="compositionally biased region" description="Basic and acidic residues" evidence="1">
    <location>
        <begin position="387"/>
        <end position="397"/>
    </location>
</feature>
<gene>
    <name evidence="3" type="ORF">ACFO8L_13285</name>
</gene>
<keyword evidence="3" id="KW-0560">Oxidoreductase</keyword>
<dbReference type="PANTHER" id="PTHR46865:SF2">
    <property type="entry name" value="MONOOXYGENASE"/>
    <property type="match status" value="1"/>
</dbReference>
<dbReference type="Proteomes" id="UP001595891">
    <property type="component" value="Unassembled WGS sequence"/>
</dbReference>